<dbReference type="EMBL" id="MU860006">
    <property type="protein sequence ID" value="KAK4242617.1"/>
    <property type="molecule type" value="Genomic_DNA"/>
</dbReference>
<dbReference type="PANTHER" id="PTHR22950">
    <property type="entry name" value="AMINO ACID TRANSPORTER"/>
    <property type="match status" value="1"/>
</dbReference>
<feature type="region of interest" description="Disordered" evidence="8">
    <location>
        <begin position="1"/>
        <end position="62"/>
    </location>
</feature>
<evidence type="ECO:0000256" key="4">
    <source>
        <dbReference type="ARBA" id="ARBA00022692"/>
    </source>
</evidence>
<evidence type="ECO:0000256" key="1">
    <source>
        <dbReference type="ARBA" id="ARBA00004141"/>
    </source>
</evidence>
<feature type="transmembrane region" description="Helical" evidence="9">
    <location>
        <begin position="623"/>
        <end position="645"/>
    </location>
</feature>
<feature type="transmembrane region" description="Helical" evidence="9">
    <location>
        <begin position="541"/>
        <end position="560"/>
    </location>
</feature>
<reference evidence="11" key="1">
    <citation type="journal article" date="2023" name="Mol. Phylogenet. Evol.">
        <title>Genome-scale phylogeny and comparative genomics of the fungal order Sordariales.</title>
        <authorList>
            <person name="Hensen N."/>
            <person name="Bonometti L."/>
            <person name="Westerberg I."/>
            <person name="Brannstrom I.O."/>
            <person name="Guillou S."/>
            <person name="Cros-Aarteil S."/>
            <person name="Calhoun S."/>
            <person name="Haridas S."/>
            <person name="Kuo A."/>
            <person name="Mondo S."/>
            <person name="Pangilinan J."/>
            <person name="Riley R."/>
            <person name="LaButti K."/>
            <person name="Andreopoulos B."/>
            <person name="Lipzen A."/>
            <person name="Chen C."/>
            <person name="Yan M."/>
            <person name="Daum C."/>
            <person name="Ng V."/>
            <person name="Clum A."/>
            <person name="Steindorff A."/>
            <person name="Ohm R.A."/>
            <person name="Martin F."/>
            <person name="Silar P."/>
            <person name="Natvig D.O."/>
            <person name="Lalanne C."/>
            <person name="Gautier V."/>
            <person name="Ament-Velasquez S.L."/>
            <person name="Kruys A."/>
            <person name="Hutchinson M.I."/>
            <person name="Powell A.J."/>
            <person name="Barry K."/>
            <person name="Miller A.N."/>
            <person name="Grigoriev I.V."/>
            <person name="Debuchy R."/>
            <person name="Gladieux P."/>
            <person name="Hiltunen Thoren M."/>
            <person name="Johannesson H."/>
        </authorList>
    </citation>
    <scope>NUCLEOTIDE SEQUENCE</scope>
    <source>
        <strain evidence="11">CBS 532.94</strain>
    </source>
</reference>
<evidence type="ECO:0000313" key="12">
    <source>
        <dbReference type="Proteomes" id="UP001303760"/>
    </source>
</evidence>
<feature type="domain" description="Amino acid transporter transmembrane" evidence="10">
    <location>
        <begin position="280"/>
        <end position="677"/>
    </location>
</feature>
<feature type="transmembrane region" description="Helical" evidence="9">
    <location>
        <begin position="386"/>
        <end position="408"/>
    </location>
</feature>
<evidence type="ECO:0000256" key="2">
    <source>
        <dbReference type="ARBA" id="ARBA00008066"/>
    </source>
</evidence>
<feature type="region of interest" description="Disordered" evidence="8">
    <location>
        <begin position="143"/>
        <end position="181"/>
    </location>
</feature>
<sequence>MTSRNPINWEQYERGSSSPTGSVSSSLGNRSVQLENESPLGRSADSNQDNGEWPQLRRRRSSMTNRLTALTDIGGVNSIRSFTRSWQRAAGFPEVIPQRPSFVFAPDQIPVAAATAEAESRDVSPYAQRDLETGSPSLIRQQLQAALRPAGEHSPRGESPEPGASHSSLYRQSSRDSGAQKPLLEGDTAQAFRVGSHTSAGSIFAIPPHLATPSVVGSYGSAVDYGTIRSDLSRESMAEAAALWRQQQETGGNVPDRELAPILVKEVEQDGKIVLTVEGQSTLPQTVFNSTNVLIGIGLLSLPMGIKYAGWICGMISLFLCAAVTGWTAKILAKCMDLDPSLITFSDLAFISFGRKARIATSVLFTLELLAACVALIVLFADSLDLLFPGFLSVTGWKIFCAIILIPLNFLPLRLLSFTSVIGIFSCFTIVLILILDGFIKPTSPGSLIEPAKTYLFPANWLTLPLSFGLLMSPWGGHSVFPNIYRDMRHPYKYTQALKISFSFTYVLDAVTAIAGLLMFGDSVRDEITSNILLETSYPRALTALMCLCIGIIPLTKIPLNARPIVSTVEVLLGLHQQTVAETHHGLIGMAPGVRGAMKVVTRVGVVLVFLVMAVVFPEFDSIMAFMGSALCFTICVTLPLAFYLKLFGHELSVREKVVASAVMVLSFILSVVGTVWAFLPKSLIGAEPSAPSLR</sequence>
<feature type="transmembrane region" description="Helical" evidence="9">
    <location>
        <begin position="308"/>
        <end position="329"/>
    </location>
</feature>
<dbReference type="GO" id="GO:0005774">
    <property type="term" value="C:vacuolar membrane"/>
    <property type="evidence" value="ECO:0007669"/>
    <property type="project" value="TreeGrafter"/>
</dbReference>
<gene>
    <name evidence="11" type="ORF">C8A03DRAFT_29215</name>
</gene>
<dbReference type="Proteomes" id="UP001303760">
    <property type="component" value="Unassembled WGS sequence"/>
</dbReference>
<feature type="transmembrane region" description="Helical" evidence="9">
    <location>
        <begin position="455"/>
        <end position="476"/>
    </location>
</feature>
<evidence type="ECO:0000256" key="8">
    <source>
        <dbReference type="SAM" id="MobiDB-lite"/>
    </source>
</evidence>
<feature type="compositionally biased region" description="Basic and acidic residues" evidence="8">
    <location>
        <begin position="150"/>
        <end position="159"/>
    </location>
</feature>
<keyword evidence="12" id="KW-1185">Reference proteome</keyword>
<comment type="subcellular location">
    <subcellularLocation>
        <location evidence="1">Membrane</location>
        <topology evidence="1">Multi-pass membrane protein</topology>
    </subcellularLocation>
</comment>
<dbReference type="Pfam" id="PF01490">
    <property type="entry name" value="Aa_trans"/>
    <property type="match status" value="1"/>
</dbReference>
<feature type="transmembrane region" description="Helical" evidence="9">
    <location>
        <begin position="657"/>
        <end position="680"/>
    </location>
</feature>
<feature type="transmembrane region" description="Helical" evidence="9">
    <location>
        <begin position="600"/>
        <end position="617"/>
    </location>
</feature>
<protein>
    <submittedName>
        <fullName evidence="11">Vacuolar amino acid transporter 1</fullName>
    </submittedName>
</protein>
<name>A0AAN7CKC0_9PEZI</name>
<keyword evidence="7 9" id="KW-0472">Membrane</keyword>
<feature type="transmembrane region" description="Helical" evidence="9">
    <location>
        <begin position="415"/>
        <end position="435"/>
    </location>
</feature>
<evidence type="ECO:0000256" key="3">
    <source>
        <dbReference type="ARBA" id="ARBA00022448"/>
    </source>
</evidence>
<accession>A0AAN7CKC0</accession>
<reference evidence="11" key="2">
    <citation type="submission" date="2023-05" db="EMBL/GenBank/DDBJ databases">
        <authorList>
            <consortium name="Lawrence Berkeley National Laboratory"/>
            <person name="Steindorff A."/>
            <person name="Hensen N."/>
            <person name="Bonometti L."/>
            <person name="Westerberg I."/>
            <person name="Brannstrom I.O."/>
            <person name="Guillou S."/>
            <person name="Cros-Aarteil S."/>
            <person name="Calhoun S."/>
            <person name="Haridas S."/>
            <person name="Kuo A."/>
            <person name="Mondo S."/>
            <person name="Pangilinan J."/>
            <person name="Riley R."/>
            <person name="Labutti K."/>
            <person name="Andreopoulos B."/>
            <person name="Lipzen A."/>
            <person name="Chen C."/>
            <person name="Yanf M."/>
            <person name="Daum C."/>
            <person name="Ng V."/>
            <person name="Clum A."/>
            <person name="Ohm R."/>
            <person name="Martin F."/>
            <person name="Silar P."/>
            <person name="Natvig D."/>
            <person name="Lalanne C."/>
            <person name="Gautier V."/>
            <person name="Ament-Velasquez S.L."/>
            <person name="Kruys A."/>
            <person name="Hutchinson M.I."/>
            <person name="Powell A.J."/>
            <person name="Barry K."/>
            <person name="Miller A.N."/>
            <person name="Grigoriev I.V."/>
            <person name="Debuchy R."/>
            <person name="Gladieux P."/>
            <person name="Thoren M.H."/>
            <person name="Johannesson H."/>
        </authorList>
    </citation>
    <scope>NUCLEOTIDE SEQUENCE</scope>
    <source>
        <strain evidence="11">CBS 532.94</strain>
    </source>
</reference>
<feature type="compositionally biased region" description="Polar residues" evidence="8">
    <location>
        <begin position="165"/>
        <end position="177"/>
    </location>
</feature>
<evidence type="ECO:0000313" key="11">
    <source>
        <dbReference type="EMBL" id="KAK4242617.1"/>
    </source>
</evidence>
<dbReference type="PANTHER" id="PTHR22950:SF692">
    <property type="entry name" value="TRANSMEMBRANE AMINO ACID TRANSPORTER FAMILY PROTEIN"/>
    <property type="match status" value="1"/>
</dbReference>
<evidence type="ECO:0000256" key="5">
    <source>
        <dbReference type="ARBA" id="ARBA00022970"/>
    </source>
</evidence>
<evidence type="ECO:0000256" key="7">
    <source>
        <dbReference type="ARBA" id="ARBA00023136"/>
    </source>
</evidence>
<dbReference type="AlphaFoldDB" id="A0AAN7CKC0"/>
<feature type="transmembrane region" description="Helical" evidence="9">
    <location>
        <begin position="359"/>
        <end position="380"/>
    </location>
</feature>
<feature type="transmembrane region" description="Helical" evidence="9">
    <location>
        <begin position="497"/>
        <end position="521"/>
    </location>
</feature>
<evidence type="ECO:0000256" key="9">
    <source>
        <dbReference type="SAM" id="Phobius"/>
    </source>
</evidence>
<evidence type="ECO:0000256" key="6">
    <source>
        <dbReference type="ARBA" id="ARBA00022989"/>
    </source>
</evidence>
<comment type="similarity">
    <text evidence="2">Belongs to the amino acid/polyamine transporter 2 family.</text>
</comment>
<keyword evidence="6 9" id="KW-1133">Transmembrane helix</keyword>
<organism evidence="11 12">
    <name type="scientific">Achaetomium macrosporum</name>
    <dbReference type="NCBI Taxonomy" id="79813"/>
    <lineage>
        <taxon>Eukaryota</taxon>
        <taxon>Fungi</taxon>
        <taxon>Dikarya</taxon>
        <taxon>Ascomycota</taxon>
        <taxon>Pezizomycotina</taxon>
        <taxon>Sordariomycetes</taxon>
        <taxon>Sordariomycetidae</taxon>
        <taxon>Sordariales</taxon>
        <taxon>Chaetomiaceae</taxon>
        <taxon>Achaetomium</taxon>
    </lineage>
</organism>
<keyword evidence="5" id="KW-0029">Amino-acid transport</keyword>
<comment type="caution">
    <text evidence="11">The sequence shown here is derived from an EMBL/GenBank/DDBJ whole genome shotgun (WGS) entry which is preliminary data.</text>
</comment>
<dbReference type="GO" id="GO:0015179">
    <property type="term" value="F:L-amino acid transmembrane transporter activity"/>
    <property type="evidence" value="ECO:0007669"/>
    <property type="project" value="TreeGrafter"/>
</dbReference>
<proteinExistence type="inferred from homology"/>
<feature type="compositionally biased region" description="Low complexity" evidence="8">
    <location>
        <begin position="15"/>
        <end position="28"/>
    </location>
</feature>
<evidence type="ECO:0000259" key="10">
    <source>
        <dbReference type="Pfam" id="PF01490"/>
    </source>
</evidence>
<keyword evidence="3" id="KW-0813">Transport</keyword>
<dbReference type="InterPro" id="IPR013057">
    <property type="entry name" value="AA_transpt_TM"/>
</dbReference>
<keyword evidence="4 9" id="KW-0812">Transmembrane</keyword>